<organism evidence="2 3">
    <name type="scientific">Hydnomerulius pinastri MD-312</name>
    <dbReference type="NCBI Taxonomy" id="994086"/>
    <lineage>
        <taxon>Eukaryota</taxon>
        <taxon>Fungi</taxon>
        <taxon>Dikarya</taxon>
        <taxon>Basidiomycota</taxon>
        <taxon>Agaricomycotina</taxon>
        <taxon>Agaricomycetes</taxon>
        <taxon>Agaricomycetidae</taxon>
        <taxon>Boletales</taxon>
        <taxon>Boletales incertae sedis</taxon>
        <taxon>Leucogyrophana</taxon>
    </lineage>
</organism>
<accession>A0A0C9W7L5</accession>
<gene>
    <name evidence="2" type="ORF">HYDPIDRAFT_33744</name>
</gene>
<feature type="compositionally biased region" description="Basic and acidic residues" evidence="1">
    <location>
        <begin position="82"/>
        <end position="101"/>
    </location>
</feature>
<evidence type="ECO:0000256" key="1">
    <source>
        <dbReference type="SAM" id="MobiDB-lite"/>
    </source>
</evidence>
<keyword evidence="3" id="KW-1185">Reference proteome</keyword>
<dbReference type="OrthoDB" id="2693204at2759"/>
<protein>
    <submittedName>
        <fullName evidence="2">Uncharacterized protein</fullName>
    </submittedName>
</protein>
<evidence type="ECO:0000313" key="2">
    <source>
        <dbReference type="EMBL" id="KIJ58871.1"/>
    </source>
</evidence>
<dbReference type="EMBL" id="KN839907">
    <property type="protein sequence ID" value="KIJ58871.1"/>
    <property type="molecule type" value="Genomic_DNA"/>
</dbReference>
<dbReference type="AlphaFoldDB" id="A0A0C9W7L5"/>
<feature type="region of interest" description="Disordered" evidence="1">
    <location>
        <begin position="81"/>
        <end position="101"/>
    </location>
</feature>
<evidence type="ECO:0000313" key="3">
    <source>
        <dbReference type="Proteomes" id="UP000053820"/>
    </source>
</evidence>
<dbReference type="Proteomes" id="UP000053820">
    <property type="component" value="Unassembled WGS sequence"/>
</dbReference>
<name>A0A0C9W7L5_9AGAM</name>
<proteinExistence type="predicted"/>
<dbReference type="HOGENOM" id="CLU_1349314_0_0_1"/>
<reference evidence="2 3" key="1">
    <citation type="submission" date="2014-04" db="EMBL/GenBank/DDBJ databases">
        <title>Evolutionary Origins and Diversification of the Mycorrhizal Mutualists.</title>
        <authorList>
            <consortium name="DOE Joint Genome Institute"/>
            <consortium name="Mycorrhizal Genomics Consortium"/>
            <person name="Kohler A."/>
            <person name="Kuo A."/>
            <person name="Nagy L.G."/>
            <person name="Floudas D."/>
            <person name="Copeland A."/>
            <person name="Barry K.W."/>
            <person name="Cichocki N."/>
            <person name="Veneault-Fourrey C."/>
            <person name="LaButti K."/>
            <person name="Lindquist E.A."/>
            <person name="Lipzen A."/>
            <person name="Lundell T."/>
            <person name="Morin E."/>
            <person name="Murat C."/>
            <person name="Riley R."/>
            <person name="Ohm R."/>
            <person name="Sun H."/>
            <person name="Tunlid A."/>
            <person name="Henrissat B."/>
            <person name="Grigoriev I.V."/>
            <person name="Hibbett D.S."/>
            <person name="Martin F."/>
        </authorList>
    </citation>
    <scope>NUCLEOTIDE SEQUENCE [LARGE SCALE GENOMIC DNA]</scope>
    <source>
        <strain evidence="2 3">MD-312</strain>
    </source>
</reference>
<sequence>MSAIDKSNAIKMLQDIVFLEIDEIILNWNTYSFSVHIDTPGTKTVVFRLANGRGTAEDEAVNRELSPNIKEEDAITIPNKIKPTEASDKEHEATDSHKENDVKDPEITVKVEDHTTGLFLESCTVEPTVWLEQRRRNPDPEQDGNPWHYRLRRKRAALMEPLEQGTSKNTQNTKTTIVLVLKNIICHT</sequence>